<accession>A0A4T0P369</accession>
<evidence type="ECO:0000313" key="4">
    <source>
        <dbReference type="Proteomes" id="UP000307169"/>
    </source>
</evidence>
<dbReference type="PROSITE" id="PS50181">
    <property type="entry name" value="FBOX"/>
    <property type="match status" value="1"/>
</dbReference>
<dbReference type="InterPro" id="IPR008978">
    <property type="entry name" value="HSP20-like_chaperone"/>
</dbReference>
<dbReference type="InterPro" id="IPR036047">
    <property type="entry name" value="F-box-like_dom_sf"/>
</dbReference>
<dbReference type="Proteomes" id="UP000307169">
    <property type="component" value="Unassembled WGS sequence"/>
</dbReference>
<evidence type="ECO:0000313" key="3">
    <source>
        <dbReference type="EMBL" id="TIC04414.1"/>
    </source>
</evidence>
<comment type="caution">
    <text evidence="3">The sequence shown here is derived from an EMBL/GenBank/DDBJ whole genome shotgun (WGS) entry which is preliminary data.</text>
</comment>
<evidence type="ECO:0000259" key="1">
    <source>
        <dbReference type="PROSITE" id="PS50181"/>
    </source>
</evidence>
<proteinExistence type="predicted"/>
<dbReference type="SUPFAM" id="SSF49764">
    <property type="entry name" value="HSP20-like chaperones"/>
    <property type="match status" value="1"/>
</dbReference>
<dbReference type="SUPFAM" id="SSF81383">
    <property type="entry name" value="F-box domain"/>
    <property type="match status" value="1"/>
</dbReference>
<feature type="domain" description="F-box" evidence="1">
    <location>
        <begin position="148"/>
        <end position="193"/>
    </location>
</feature>
<organism evidence="3 4">
    <name type="scientific">Wallemia mellicola</name>
    <dbReference type="NCBI Taxonomy" id="1708541"/>
    <lineage>
        <taxon>Eukaryota</taxon>
        <taxon>Fungi</taxon>
        <taxon>Dikarya</taxon>
        <taxon>Basidiomycota</taxon>
        <taxon>Wallemiomycotina</taxon>
        <taxon>Wallemiomycetes</taxon>
        <taxon>Wallemiales</taxon>
        <taxon>Wallemiaceae</taxon>
        <taxon>Wallemia</taxon>
    </lineage>
</organism>
<evidence type="ECO:0000313" key="5">
    <source>
        <dbReference type="Proteomes" id="UP000310685"/>
    </source>
</evidence>
<dbReference type="Gene3D" id="2.60.40.790">
    <property type="match status" value="1"/>
</dbReference>
<reference evidence="4 5" key="1">
    <citation type="submission" date="2019-03" db="EMBL/GenBank/DDBJ databases">
        <title>Sequencing 25 genomes of Wallemia mellicola.</title>
        <authorList>
            <person name="Gostincar C."/>
        </authorList>
    </citation>
    <scope>NUCLEOTIDE SEQUENCE [LARGE SCALE GENOMIC DNA]</scope>
    <source>
        <strain evidence="3 4">EXF-1262</strain>
        <strain evidence="2 5">EXF-6152</strain>
    </source>
</reference>
<evidence type="ECO:0000313" key="2">
    <source>
        <dbReference type="EMBL" id="TIB82049.1"/>
    </source>
</evidence>
<dbReference type="EMBL" id="SPRC01000003">
    <property type="protein sequence ID" value="TIB82049.1"/>
    <property type="molecule type" value="Genomic_DNA"/>
</dbReference>
<dbReference type="InterPro" id="IPR001810">
    <property type="entry name" value="F-box_dom"/>
</dbReference>
<name>A0A4T0P369_9BASI</name>
<protein>
    <recommendedName>
        <fullName evidence="1">F-box domain-containing protein</fullName>
    </recommendedName>
</protein>
<dbReference type="AlphaFoldDB" id="A0A4T0P369"/>
<sequence length="452" mass="52465">MPKVKPEVRWDQQISNNNKNENLILLTFKFNQLRVLPEVDIIDTTTFSKLLVTSHTKSQYDITLEIELFDKVKTFGYITEKTLDGFHLILHKNTAILWPRLTKAKKMPVDYHLIYGNQGNSLSHFQHLQQPTTLPQVGCKKCAERASKFPLLSLPSHILIRVIKHVDEKNILPLSRASRLLNSLCDPIIWHNFTIPIIRYDQEVYKKTRRIVEVDRLLKFLTSEKARKYIKSFVTNNDNPRTLNWCRGRLQIPSKGFHTFVNAQIDALVDISKAVSELPNLISLKLDMRMEISPGYRVGLTNTDYFKLNRKTMAEDTLQSIPTSSSIGELSIECSQFLTFSSIFQDISKLSSVEQLNVKTLGEMMPNLDKLTFTYVGRTIEDDELYDDYWQAFSDLKCNELVMCYYPQIPDSKSFDYKVDDGTERVYLKDFEGEFRLFTTVVTNYSLTMFPM</sequence>
<dbReference type="EMBL" id="SPRH01000003">
    <property type="protein sequence ID" value="TIC04414.1"/>
    <property type="molecule type" value="Genomic_DNA"/>
</dbReference>
<dbReference type="Pfam" id="PF12937">
    <property type="entry name" value="F-box-like"/>
    <property type="match status" value="1"/>
</dbReference>
<dbReference type="Proteomes" id="UP000310685">
    <property type="component" value="Unassembled WGS sequence"/>
</dbReference>
<gene>
    <name evidence="3" type="ORF">E3Q17_00463</name>
    <name evidence="2" type="ORF">E3Q22_00474</name>
</gene>